<keyword evidence="2" id="KW-1185">Reference proteome</keyword>
<evidence type="ECO:0008006" key="3">
    <source>
        <dbReference type="Google" id="ProtNLM"/>
    </source>
</evidence>
<dbReference type="Proteomes" id="UP000702425">
    <property type="component" value="Unassembled WGS sequence"/>
</dbReference>
<dbReference type="EMBL" id="SRRZ01000211">
    <property type="protein sequence ID" value="NQE38362.1"/>
    <property type="molecule type" value="Genomic_DNA"/>
</dbReference>
<evidence type="ECO:0000313" key="2">
    <source>
        <dbReference type="Proteomes" id="UP000702425"/>
    </source>
</evidence>
<protein>
    <recommendedName>
        <fullName evidence="3">Phage tail protein</fullName>
    </recommendedName>
</protein>
<comment type="caution">
    <text evidence="1">The sequence shown here is derived from an EMBL/GenBank/DDBJ whole genome shotgun (WGS) entry which is preliminary data.</text>
</comment>
<accession>A0ABX2D6U4</accession>
<reference evidence="1 2" key="1">
    <citation type="journal article" date="2020" name="Sci. Rep.">
        <title>A novel cyanobacterial geosmin producer, revising GeoA distribution and dispersion patterns in Bacteria.</title>
        <authorList>
            <person name="Churro C."/>
            <person name="Semedo-Aguiar A.P."/>
            <person name="Silva A.D."/>
            <person name="Pereira-Leal J.B."/>
            <person name="Leite R.B."/>
        </authorList>
    </citation>
    <scope>NUCLEOTIDE SEQUENCE [LARGE SCALE GENOMIC DNA]</scope>
    <source>
        <strain evidence="1 2">IPMA8</strain>
    </source>
</reference>
<evidence type="ECO:0000313" key="1">
    <source>
        <dbReference type="EMBL" id="NQE38362.1"/>
    </source>
</evidence>
<dbReference type="RefSeq" id="WP_172193022.1">
    <property type="nucleotide sequence ID" value="NZ_CAWPPK010000126.1"/>
</dbReference>
<organism evidence="1 2">
    <name type="scientific">Microcoleus asticus IPMA8</name>
    <dbReference type="NCBI Taxonomy" id="2563858"/>
    <lineage>
        <taxon>Bacteria</taxon>
        <taxon>Bacillati</taxon>
        <taxon>Cyanobacteriota</taxon>
        <taxon>Cyanophyceae</taxon>
        <taxon>Oscillatoriophycideae</taxon>
        <taxon>Oscillatoriales</taxon>
        <taxon>Microcoleaceae</taxon>
        <taxon>Microcoleus</taxon>
        <taxon>Microcoleus asticus</taxon>
    </lineage>
</organism>
<sequence>MAENQLENTKTFRRSITATDGTGIVEILNCADAFAEYDVLSNSYYVGKSFYLEAFSGAIYLPSYQQAPYPDIFPEMSAAEKIAAMLQIEENYPFVGLRFHAKKGNGAWSTLATARLQNKGRETTIPFVIPYLTINQLKLLSPDDRLGVSIINYGHGVLGSGDYINFEGDYRFNLDLIAKPQVRTIGAGLPYGIDIPTGAPTRFRTANANRAILYATNTGNVPIWIAGNSSVAIGTGIYLAPNGGGNLTEKTLTGELWAIAENNSSRICGLEASYV</sequence>
<gene>
    <name evidence="1" type="ORF">E5S67_06147</name>
</gene>
<proteinExistence type="predicted"/>
<name>A0ABX2D6U4_9CYAN</name>